<reference evidence="2" key="1">
    <citation type="journal article" date="2019" name="Int. J. Syst. Evol. Microbiol.">
        <title>The Global Catalogue of Microorganisms (GCM) 10K type strain sequencing project: providing services to taxonomists for standard genome sequencing and annotation.</title>
        <authorList>
            <consortium name="The Broad Institute Genomics Platform"/>
            <consortium name="The Broad Institute Genome Sequencing Center for Infectious Disease"/>
            <person name="Wu L."/>
            <person name="Ma J."/>
        </authorList>
    </citation>
    <scope>NUCLEOTIDE SEQUENCE [LARGE SCALE GENOMIC DNA]</scope>
    <source>
        <strain evidence="2">JCM 16601</strain>
    </source>
</reference>
<accession>A0ABP7P1T1</accession>
<protein>
    <submittedName>
        <fullName evidence="1">Uncharacterized protein</fullName>
    </submittedName>
</protein>
<organism evidence="1 2">
    <name type="scientific">Mucilaginibacter dorajii</name>
    <dbReference type="NCBI Taxonomy" id="692994"/>
    <lineage>
        <taxon>Bacteria</taxon>
        <taxon>Pseudomonadati</taxon>
        <taxon>Bacteroidota</taxon>
        <taxon>Sphingobacteriia</taxon>
        <taxon>Sphingobacteriales</taxon>
        <taxon>Sphingobacteriaceae</taxon>
        <taxon>Mucilaginibacter</taxon>
    </lineage>
</organism>
<dbReference type="Proteomes" id="UP001500742">
    <property type="component" value="Unassembled WGS sequence"/>
</dbReference>
<dbReference type="EMBL" id="BAAAZC010000003">
    <property type="protein sequence ID" value="GAA3958303.1"/>
    <property type="molecule type" value="Genomic_DNA"/>
</dbReference>
<name>A0ABP7P1T1_9SPHI</name>
<comment type="caution">
    <text evidence="1">The sequence shown here is derived from an EMBL/GenBank/DDBJ whole genome shotgun (WGS) entry which is preliminary data.</text>
</comment>
<keyword evidence="2" id="KW-1185">Reference proteome</keyword>
<proteinExistence type="predicted"/>
<evidence type="ECO:0000313" key="1">
    <source>
        <dbReference type="EMBL" id="GAA3958303.1"/>
    </source>
</evidence>
<evidence type="ECO:0000313" key="2">
    <source>
        <dbReference type="Proteomes" id="UP001500742"/>
    </source>
</evidence>
<dbReference type="RefSeq" id="WP_259096084.1">
    <property type="nucleotide sequence ID" value="NZ_BAAAZC010000003.1"/>
</dbReference>
<gene>
    <name evidence="1" type="ORF">GCM10022210_02000</name>
</gene>
<sequence>MKRLKKLWRFIFLALFLLLAVAGISIAGAAPILAKNEERYNDNEVLIEMVDEKKEDEEKP</sequence>